<reference evidence="5 6" key="1">
    <citation type="submission" date="2020-03" db="EMBL/GenBank/DDBJ databases">
        <authorList>
            <person name="Kim M.K."/>
        </authorList>
    </citation>
    <scope>NUCLEOTIDE SEQUENCE [LARGE SCALE GENOMIC DNA]</scope>
    <source>
        <strain evidence="5 6">BT328</strain>
    </source>
</reference>
<dbReference type="SUPFAM" id="SSF46689">
    <property type="entry name" value="Homeodomain-like"/>
    <property type="match status" value="1"/>
</dbReference>
<protein>
    <submittedName>
        <fullName evidence="5">Helix-turn-helix domain-containing protein</fullName>
    </submittedName>
</protein>
<dbReference type="InterPro" id="IPR047264">
    <property type="entry name" value="Cupin_HpaA-like_N"/>
</dbReference>
<dbReference type="InterPro" id="IPR003313">
    <property type="entry name" value="AraC-bd"/>
</dbReference>
<evidence type="ECO:0000256" key="3">
    <source>
        <dbReference type="ARBA" id="ARBA00023163"/>
    </source>
</evidence>
<sequence>MQKITQYDGLYGEASDEASERRSNAEYLYSELLETRSRTFDWIIQPHIHARLFQVFFIETGQFEFQEATRKRQLTGPCLLLIPPTALHGFNYNSDVQGRILTLSGALVDSLFPGGSPVASMLGSLQCIRTFQDPYSGKRVSGLIEAIDGELFDDQPEKRLMLHICLQQLFLVCYRLWQHNDEVGSQENNLSLQYFRKFQQRIRQVGTTQSVAQLADDLAITPVHLNRICRVIANKSASQLVQEHLLDEARKYLTYTTYSISEIAYLLHFEYPNYFARFFRKHTGLSPTEFRESHQPRQ</sequence>
<dbReference type="InterPro" id="IPR037923">
    <property type="entry name" value="HTH-like"/>
</dbReference>
<dbReference type="RefSeq" id="WP_167209515.1">
    <property type="nucleotide sequence ID" value="NZ_CP050063.1"/>
</dbReference>
<keyword evidence="1" id="KW-0805">Transcription regulation</keyword>
<proteinExistence type="predicted"/>
<evidence type="ECO:0000259" key="4">
    <source>
        <dbReference type="PROSITE" id="PS01124"/>
    </source>
</evidence>
<dbReference type="Proteomes" id="UP000501802">
    <property type="component" value="Chromosome"/>
</dbReference>
<dbReference type="InterPro" id="IPR018060">
    <property type="entry name" value="HTH_AraC"/>
</dbReference>
<dbReference type="CDD" id="cd06999">
    <property type="entry name" value="cupin_HpaA-like_N"/>
    <property type="match status" value="1"/>
</dbReference>
<keyword evidence="3" id="KW-0804">Transcription</keyword>
<dbReference type="EMBL" id="CP050063">
    <property type="protein sequence ID" value="QIP13943.1"/>
    <property type="molecule type" value="Genomic_DNA"/>
</dbReference>
<evidence type="ECO:0000256" key="1">
    <source>
        <dbReference type="ARBA" id="ARBA00023015"/>
    </source>
</evidence>
<keyword evidence="6" id="KW-1185">Reference proteome</keyword>
<dbReference type="PANTHER" id="PTHR43280">
    <property type="entry name" value="ARAC-FAMILY TRANSCRIPTIONAL REGULATOR"/>
    <property type="match status" value="1"/>
</dbReference>
<dbReference type="AlphaFoldDB" id="A0A6G9AP09"/>
<accession>A0A6G9AP09</accession>
<evidence type="ECO:0000313" key="6">
    <source>
        <dbReference type="Proteomes" id="UP000501802"/>
    </source>
</evidence>
<keyword evidence="2" id="KW-0238">DNA-binding</keyword>
<feature type="domain" description="HTH araC/xylS-type" evidence="4">
    <location>
        <begin position="192"/>
        <end position="293"/>
    </location>
</feature>
<organism evidence="5 6">
    <name type="scientific">Spirosoma aureum</name>
    <dbReference type="NCBI Taxonomy" id="2692134"/>
    <lineage>
        <taxon>Bacteria</taxon>
        <taxon>Pseudomonadati</taxon>
        <taxon>Bacteroidota</taxon>
        <taxon>Cytophagia</taxon>
        <taxon>Cytophagales</taxon>
        <taxon>Cytophagaceae</taxon>
        <taxon>Spirosoma</taxon>
    </lineage>
</organism>
<evidence type="ECO:0000313" key="5">
    <source>
        <dbReference type="EMBL" id="QIP13943.1"/>
    </source>
</evidence>
<dbReference type="SMART" id="SM00342">
    <property type="entry name" value="HTH_ARAC"/>
    <property type="match status" value="1"/>
</dbReference>
<dbReference type="InterPro" id="IPR009057">
    <property type="entry name" value="Homeodomain-like_sf"/>
</dbReference>
<dbReference type="SUPFAM" id="SSF51215">
    <property type="entry name" value="Regulatory protein AraC"/>
    <property type="match status" value="1"/>
</dbReference>
<evidence type="ECO:0000256" key="2">
    <source>
        <dbReference type="ARBA" id="ARBA00023125"/>
    </source>
</evidence>
<dbReference type="PROSITE" id="PS01124">
    <property type="entry name" value="HTH_ARAC_FAMILY_2"/>
    <property type="match status" value="1"/>
</dbReference>
<dbReference type="Gene3D" id="1.10.10.60">
    <property type="entry name" value="Homeodomain-like"/>
    <property type="match status" value="1"/>
</dbReference>
<dbReference type="PANTHER" id="PTHR43280:SF32">
    <property type="entry name" value="TRANSCRIPTIONAL REGULATORY PROTEIN"/>
    <property type="match status" value="1"/>
</dbReference>
<dbReference type="Pfam" id="PF12833">
    <property type="entry name" value="HTH_18"/>
    <property type="match status" value="1"/>
</dbReference>
<dbReference type="Pfam" id="PF02311">
    <property type="entry name" value="AraC_binding"/>
    <property type="match status" value="1"/>
</dbReference>
<dbReference type="GO" id="GO:0043565">
    <property type="term" value="F:sequence-specific DNA binding"/>
    <property type="evidence" value="ECO:0007669"/>
    <property type="project" value="InterPro"/>
</dbReference>
<name>A0A6G9AP09_9BACT</name>
<gene>
    <name evidence="5" type="ORF">G8759_15645</name>
</gene>
<dbReference type="KEGG" id="spib:G8759_15645"/>
<dbReference type="GO" id="GO:0003700">
    <property type="term" value="F:DNA-binding transcription factor activity"/>
    <property type="evidence" value="ECO:0007669"/>
    <property type="project" value="InterPro"/>
</dbReference>